<gene>
    <name evidence="4" type="ORF">SHI21_05410</name>
</gene>
<evidence type="ECO:0000313" key="4">
    <source>
        <dbReference type="EMBL" id="MEA9355623.1"/>
    </source>
</evidence>
<dbReference type="GO" id="GO:0016787">
    <property type="term" value="F:hydrolase activity"/>
    <property type="evidence" value="ECO:0007669"/>
    <property type="project" value="UniProtKB-KW"/>
</dbReference>
<dbReference type="InterPro" id="IPR009003">
    <property type="entry name" value="Peptidase_S1_PA"/>
</dbReference>
<evidence type="ECO:0000256" key="2">
    <source>
        <dbReference type="RuleBase" id="RU363034"/>
    </source>
</evidence>
<sequence length="374" mass="40908">MRYLGLAIFALLPLIQSCDSSSLQQDSKIVSANLINGTAIKAHDPAAKFAVLLRSNSSYCSGSLIAPNIVLTAAHCFNKSEPVSVVTAQANSSVTKEIKVRHIFRHPKWKFGNDINEAGDVALLELERPVDSTYKPIALYDGPLPSNYESFPLEAYGYSLYTENSSIDLTDYFKDITRDSYTNGSPTNKLNGKLLTATDSPYNTENHFIFAEQLTGGMCSGDSGGPMVVNINGERIQIGVFNSMVSTKGGDIDCSSYSIAAYLQPYLEWINKTLRENKLAPIVTKSFATSEAITNVENPDTYCVYAKTNDIAFLESVKEQIVNNVCDKNIIMELEKAIGVAAEYCTTDLARNYQDALRATLKSVSANCQADVKD</sequence>
<dbReference type="PRINTS" id="PR00722">
    <property type="entry name" value="CHYMOTRYPSIN"/>
</dbReference>
<dbReference type="PROSITE" id="PS00134">
    <property type="entry name" value="TRYPSIN_HIS"/>
    <property type="match status" value="1"/>
</dbReference>
<reference evidence="4 5" key="1">
    <citation type="submission" date="2023-11" db="EMBL/GenBank/DDBJ databases">
        <title>A Novel Polar Bacteriovorax (B. antarcticus) Isolated from the Biocrust in Antarctica.</title>
        <authorList>
            <person name="Mun W."/>
            <person name="Choi S.Y."/>
            <person name="Mitchell R.J."/>
        </authorList>
    </citation>
    <scope>NUCLEOTIDE SEQUENCE [LARGE SCALE GENOMIC DNA]</scope>
    <source>
        <strain evidence="4 5">PP10</strain>
    </source>
</reference>
<dbReference type="InterPro" id="IPR051333">
    <property type="entry name" value="CLIP_Serine_Protease"/>
</dbReference>
<dbReference type="InterPro" id="IPR033116">
    <property type="entry name" value="TRYPSIN_SER"/>
</dbReference>
<protein>
    <submittedName>
        <fullName evidence="4">Trypsin-like serine protease</fullName>
        <ecNumber evidence="4">3.4.21.-</ecNumber>
    </submittedName>
</protein>
<name>A0ABU5VRF4_9BACT</name>
<dbReference type="Pfam" id="PF00089">
    <property type="entry name" value="Trypsin"/>
    <property type="match status" value="1"/>
</dbReference>
<dbReference type="PROSITE" id="PS51257">
    <property type="entry name" value="PROKAR_LIPOPROTEIN"/>
    <property type="match status" value="1"/>
</dbReference>
<dbReference type="RefSeq" id="WP_323575240.1">
    <property type="nucleotide sequence ID" value="NZ_JAYGJQ010000001.1"/>
</dbReference>
<proteinExistence type="predicted"/>
<dbReference type="Proteomes" id="UP001302274">
    <property type="component" value="Unassembled WGS sequence"/>
</dbReference>
<keyword evidence="2" id="KW-0720">Serine protease</keyword>
<accession>A0ABU5VRF4</accession>
<dbReference type="PROSITE" id="PS00135">
    <property type="entry name" value="TRYPSIN_SER"/>
    <property type="match status" value="1"/>
</dbReference>
<evidence type="ECO:0000256" key="1">
    <source>
        <dbReference type="ARBA" id="ARBA00023157"/>
    </source>
</evidence>
<comment type="caution">
    <text evidence="4">The sequence shown here is derived from an EMBL/GenBank/DDBJ whole genome shotgun (WGS) entry which is preliminary data.</text>
</comment>
<dbReference type="Gene3D" id="2.40.10.10">
    <property type="entry name" value="Trypsin-like serine proteases"/>
    <property type="match status" value="1"/>
</dbReference>
<keyword evidence="5" id="KW-1185">Reference proteome</keyword>
<dbReference type="InterPro" id="IPR043504">
    <property type="entry name" value="Peptidase_S1_PA_chymotrypsin"/>
</dbReference>
<organism evidence="4 5">
    <name type="scientific">Bacteriovorax antarcticus</name>
    <dbReference type="NCBI Taxonomy" id="3088717"/>
    <lineage>
        <taxon>Bacteria</taxon>
        <taxon>Pseudomonadati</taxon>
        <taxon>Bdellovibrionota</taxon>
        <taxon>Bacteriovoracia</taxon>
        <taxon>Bacteriovoracales</taxon>
        <taxon>Bacteriovoracaceae</taxon>
        <taxon>Bacteriovorax</taxon>
    </lineage>
</organism>
<feature type="domain" description="Peptidase S1" evidence="3">
    <location>
        <begin position="34"/>
        <end position="275"/>
    </location>
</feature>
<evidence type="ECO:0000259" key="3">
    <source>
        <dbReference type="PROSITE" id="PS50240"/>
    </source>
</evidence>
<keyword evidence="2 4" id="KW-0378">Hydrolase</keyword>
<dbReference type="InterPro" id="IPR001314">
    <property type="entry name" value="Peptidase_S1A"/>
</dbReference>
<evidence type="ECO:0000313" key="5">
    <source>
        <dbReference type="Proteomes" id="UP001302274"/>
    </source>
</evidence>
<keyword evidence="1" id="KW-1015">Disulfide bond</keyword>
<dbReference type="SMART" id="SM00020">
    <property type="entry name" value="Tryp_SPc"/>
    <property type="match status" value="1"/>
</dbReference>
<dbReference type="EMBL" id="JAYGJQ010000001">
    <property type="protein sequence ID" value="MEA9355623.1"/>
    <property type="molecule type" value="Genomic_DNA"/>
</dbReference>
<dbReference type="EC" id="3.4.21.-" evidence="4"/>
<dbReference type="InterPro" id="IPR018114">
    <property type="entry name" value="TRYPSIN_HIS"/>
</dbReference>
<dbReference type="PANTHER" id="PTHR24260">
    <property type="match status" value="1"/>
</dbReference>
<dbReference type="PROSITE" id="PS50240">
    <property type="entry name" value="TRYPSIN_DOM"/>
    <property type="match status" value="1"/>
</dbReference>
<dbReference type="SUPFAM" id="SSF50494">
    <property type="entry name" value="Trypsin-like serine proteases"/>
    <property type="match status" value="1"/>
</dbReference>
<keyword evidence="2" id="KW-0645">Protease</keyword>
<dbReference type="InterPro" id="IPR001254">
    <property type="entry name" value="Trypsin_dom"/>
</dbReference>
<dbReference type="PANTHER" id="PTHR24260:SF136">
    <property type="entry name" value="GH08193P-RELATED"/>
    <property type="match status" value="1"/>
</dbReference>